<protein>
    <recommendedName>
        <fullName evidence="2">Penicillin-binding protein activator LpoB</fullName>
    </recommendedName>
</protein>
<evidence type="ECO:0000313" key="1">
    <source>
        <dbReference type="EMBL" id="OIQ91381.1"/>
    </source>
</evidence>
<sequence length="175" mass="19192">MKAIKLGILLMISMLASCAVMDQNHNSKPLERDAKWALLPVVNHTDVPQAGLRAEALVDVLLRARGVANLRSYPPALNQDSLFEPAERKVVIDAMNWAREQGVRYAVTGTVEEWHYKVGVDGEPAVGMTLQIIDLKDGDRVVWSSAGSKSGWSRDALSAVAQELIRKMLSDASIE</sequence>
<reference evidence="1" key="1">
    <citation type="submission" date="2016-10" db="EMBL/GenBank/DDBJ databases">
        <title>Sequence of Gallionella enrichment culture.</title>
        <authorList>
            <person name="Poehlein A."/>
            <person name="Muehling M."/>
            <person name="Daniel R."/>
        </authorList>
    </citation>
    <scope>NUCLEOTIDE SEQUENCE</scope>
</reference>
<gene>
    <name evidence="1" type="ORF">GALL_267150</name>
</gene>
<proteinExistence type="predicted"/>
<organism evidence="1">
    <name type="scientific">mine drainage metagenome</name>
    <dbReference type="NCBI Taxonomy" id="410659"/>
    <lineage>
        <taxon>unclassified sequences</taxon>
        <taxon>metagenomes</taxon>
        <taxon>ecological metagenomes</taxon>
    </lineage>
</organism>
<evidence type="ECO:0008006" key="2">
    <source>
        <dbReference type="Google" id="ProtNLM"/>
    </source>
</evidence>
<accession>A0A1J5RTJ1</accession>
<dbReference type="PROSITE" id="PS51257">
    <property type="entry name" value="PROKAR_LIPOPROTEIN"/>
    <property type="match status" value="1"/>
</dbReference>
<dbReference type="EMBL" id="MLJW01000261">
    <property type="protein sequence ID" value="OIQ91381.1"/>
    <property type="molecule type" value="Genomic_DNA"/>
</dbReference>
<dbReference type="AlphaFoldDB" id="A0A1J5RTJ1"/>
<comment type="caution">
    <text evidence="1">The sequence shown here is derived from an EMBL/GenBank/DDBJ whole genome shotgun (WGS) entry which is preliminary data.</text>
</comment>
<dbReference type="Gene3D" id="3.40.50.10610">
    <property type="entry name" value="ABC-type transport auxiliary lipoprotein component"/>
    <property type="match status" value="1"/>
</dbReference>
<name>A0A1J5RTJ1_9ZZZZ</name>